<keyword evidence="4" id="KW-0808">Transferase</keyword>
<evidence type="ECO:0000259" key="11">
    <source>
        <dbReference type="PROSITE" id="PS52029"/>
    </source>
</evidence>
<dbReference type="InterPro" id="IPR038063">
    <property type="entry name" value="Transpep_catalytic_dom"/>
</dbReference>
<dbReference type="CDD" id="cd16913">
    <property type="entry name" value="YkuD_like"/>
    <property type="match status" value="1"/>
</dbReference>
<dbReference type="GO" id="GO:0005576">
    <property type="term" value="C:extracellular region"/>
    <property type="evidence" value="ECO:0007669"/>
    <property type="project" value="TreeGrafter"/>
</dbReference>
<organism evidence="12 14">
    <name type="scientific">Rhizobium sullae</name>
    <name type="common">Rhizobium hedysari</name>
    <dbReference type="NCBI Taxonomy" id="50338"/>
    <lineage>
        <taxon>Bacteria</taxon>
        <taxon>Pseudomonadati</taxon>
        <taxon>Pseudomonadota</taxon>
        <taxon>Alphaproteobacteria</taxon>
        <taxon>Hyphomicrobiales</taxon>
        <taxon>Rhizobiaceae</taxon>
        <taxon>Rhizobium/Agrobacterium group</taxon>
        <taxon>Rhizobium</taxon>
    </lineage>
</organism>
<evidence type="ECO:0000256" key="10">
    <source>
        <dbReference type="SAM" id="SignalP"/>
    </source>
</evidence>
<evidence type="ECO:0000313" key="15">
    <source>
        <dbReference type="Proteomes" id="UP001060123"/>
    </source>
</evidence>
<geneLocation type="plasmid" evidence="13 15">
    <name>pWSM1592_1</name>
</geneLocation>
<keyword evidence="15" id="KW-1185">Reference proteome</keyword>
<accession>A0A2N0DCL5</accession>
<protein>
    <submittedName>
        <fullName evidence="12">L,D-transpeptidase</fullName>
    </submittedName>
</protein>
<name>A0A2N0DCL5_RHISU</name>
<proteinExistence type="inferred from homology"/>
<evidence type="ECO:0000313" key="13">
    <source>
        <dbReference type="EMBL" id="UWU17076.1"/>
    </source>
</evidence>
<dbReference type="PANTHER" id="PTHR30582:SF24">
    <property type="entry name" value="L,D-TRANSPEPTIDASE ERFK_SRFK-RELATED"/>
    <property type="match status" value="1"/>
</dbReference>
<dbReference type="InterPro" id="IPR005490">
    <property type="entry name" value="LD_TPept_cat_dom"/>
</dbReference>
<dbReference type="STRING" id="1041146.GCA_000427985_03884"/>
<dbReference type="Proteomes" id="UP001060123">
    <property type="component" value="Plasmid pWSM1592_1"/>
</dbReference>
<evidence type="ECO:0000256" key="7">
    <source>
        <dbReference type="ARBA" id="ARBA00022984"/>
    </source>
</evidence>
<evidence type="ECO:0000313" key="14">
    <source>
        <dbReference type="Proteomes" id="UP000232164"/>
    </source>
</evidence>
<dbReference type="Pfam" id="PF03734">
    <property type="entry name" value="YkuD"/>
    <property type="match status" value="1"/>
</dbReference>
<dbReference type="EMBL" id="PIQN01000006">
    <property type="protein sequence ID" value="PKA43845.1"/>
    <property type="molecule type" value="Genomic_DNA"/>
</dbReference>
<reference evidence="13" key="3">
    <citation type="submission" date="2022-09" db="EMBL/GenBank/DDBJ databases">
        <title>Australian commercial rhizobial inoculants.</title>
        <authorList>
            <person name="Kohlmeier M.G."/>
            <person name="O'Hara G.W."/>
            <person name="Colombi E."/>
            <person name="Ramsay J.P."/>
            <person name="Terpolilli J."/>
        </authorList>
    </citation>
    <scope>NUCLEOTIDE SEQUENCE</scope>
    <source>
        <strain evidence="13">WSM1592</strain>
        <plasmid evidence="13">pWSM1592_1</plasmid>
    </source>
</reference>
<evidence type="ECO:0000256" key="1">
    <source>
        <dbReference type="ARBA" id="ARBA00004752"/>
    </source>
</evidence>
<gene>
    <name evidence="12" type="ORF">CWR43_09495</name>
    <name evidence="13" type="ORF">N2599_30255</name>
</gene>
<keyword evidence="5" id="KW-0378">Hydrolase</keyword>
<keyword evidence="10" id="KW-0732">Signal</keyword>
<comment type="pathway">
    <text evidence="1 9">Cell wall biogenesis; peptidoglycan biosynthesis.</text>
</comment>
<dbReference type="EMBL" id="CP104144">
    <property type="protein sequence ID" value="UWU17076.1"/>
    <property type="molecule type" value="Genomic_DNA"/>
</dbReference>
<evidence type="ECO:0000256" key="6">
    <source>
        <dbReference type="ARBA" id="ARBA00022960"/>
    </source>
</evidence>
<feature type="chain" id="PRO_5014864315" evidence="10">
    <location>
        <begin position="29"/>
        <end position="222"/>
    </location>
</feature>
<dbReference type="SUPFAM" id="SSF141523">
    <property type="entry name" value="L,D-transpeptidase catalytic domain-like"/>
    <property type="match status" value="1"/>
</dbReference>
<evidence type="ECO:0000256" key="8">
    <source>
        <dbReference type="ARBA" id="ARBA00023316"/>
    </source>
</evidence>
<reference evidence="12 14" key="1">
    <citation type="submission" date="2017-11" db="EMBL/GenBank/DDBJ databases">
        <authorList>
            <person name="Han C.G."/>
        </authorList>
    </citation>
    <scope>NUCLEOTIDE SEQUENCE [LARGE SCALE GENOMIC DNA]</scope>
    <source>
        <strain evidence="12 14">HCNT1</strain>
    </source>
</reference>
<dbReference type="InterPro" id="IPR050979">
    <property type="entry name" value="LD-transpeptidase"/>
</dbReference>
<dbReference type="FunFam" id="2.40.440.10:FF:000002">
    <property type="entry name" value="L,D-transpeptidase ErfK/SrfK"/>
    <property type="match status" value="1"/>
</dbReference>
<dbReference type="GO" id="GO:0016757">
    <property type="term" value="F:glycosyltransferase activity"/>
    <property type="evidence" value="ECO:0007669"/>
    <property type="project" value="UniProtKB-KW"/>
</dbReference>
<dbReference type="Proteomes" id="UP000232164">
    <property type="component" value="Unassembled WGS sequence"/>
</dbReference>
<dbReference type="GO" id="GO:0071972">
    <property type="term" value="F:peptidoglycan L,D-transpeptidase activity"/>
    <property type="evidence" value="ECO:0007669"/>
    <property type="project" value="TreeGrafter"/>
</dbReference>
<feature type="active site" description="Nucleophile" evidence="9">
    <location>
        <position position="198"/>
    </location>
</feature>
<dbReference type="GO" id="GO:0071555">
    <property type="term" value="P:cell wall organization"/>
    <property type="evidence" value="ECO:0007669"/>
    <property type="project" value="UniProtKB-UniRule"/>
</dbReference>
<keyword evidence="8 9" id="KW-0961">Cell wall biogenesis/degradation</keyword>
<feature type="signal peptide" evidence="10">
    <location>
        <begin position="1"/>
        <end position="28"/>
    </location>
</feature>
<feature type="active site" description="Proton donor/acceptor" evidence="9">
    <location>
        <position position="182"/>
    </location>
</feature>
<evidence type="ECO:0000313" key="12">
    <source>
        <dbReference type="EMBL" id="PKA43845.1"/>
    </source>
</evidence>
<dbReference type="AlphaFoldDB" id="A0A2N0DCL5"/>
<keyword evidence="13" id="KW-0614">Plasmid</keyword>
<dbReference type="PANTHER" id="PTHR30582">
    <property type="entry name" value="L,D-TRANSPEPTIDASE"/>
    <property type="match status" value="1"/>
</dbReference>
<dbReference type="GO" id="GO:0008360">
    <property type="term" value="P:regulation of cell shape"/>
    <property type="evidence" value="ECO:0007669"/>
    <property type="project" value="UniProtKB-UniRule"/>
</dbReference>
<evidence type="ECO:0000256" key="9">
    <source>
        <dbReference type="PROSITE-ProRule" id="PRU01373"/>
    </source>
</evidence>
<evidence type="ECO:0000256" key="3">
    <source>
        <dbReference type="ARBA" id="ARBA00022676"/>
    </source>
</evidence>
<dbReference type="PROSITE" id="PS52029">
    <property type="entry name" value="LD_TPASE"/>
    <property type="match status" value="1"/>
</dbReference>
<comment type="similarity">
    <text evidence="2">Belongs to the YkuD family.</text>
</comment>
<keyword evidence="7 9" id="KW-0573">Peptidoglycan synthesis</keyword>
<dbReference type="GO" id="GO:0018104">
    <property type="term" value="P:peptidoglycan-protein cross-linking"/>
    <property type="evidence" value="ECO:0007669"/>
    <property type="project" value="TreeGrafter"/>
</dbReference>
<evidence type="ECO:0000256" key="5">
    <source>
        <dbReference type="ARBA" id="ARBA00022801"/>
    </source>
</evidence>
<sequence length="222" mass="24718">MSELKALTRCGMGGLLFTVLLSTAINHAAADQVSPPLLDKKNNRVWIDSGYIGFLMSPPAYPPRRTREEGPYPHAGTFVRRHVVDYQTREAPGTIIIETRNYALYYIEAGGRALRYSVGVGREGYGWRGTEVVSAKRPWPDWRPPADMRARRRDLPAYMAGGAHNPLGARAIYLGDTLYRIHGSNEPQSVGQSSSSGCFRMTNEDVIHLYERVKIGAKVIVL</sequence>
<dbReference type="UniPathway" id="UPA00219"/>
<keyword evidence="3" id="KW-0328">Glycosyltransferase</keyword>
<evidence type="ECO:0000256" key="4">
    <source>
        <dbReference type="ARBA" id="ARBA00022679"/>
    </source>
</evidence>
<feature type="domain" description="L,D-TPase catalytic" evidence="11">
    <location>
        <begin position="93"/>
        <end position="222"/>
    </location>
</feature>
<dbReference type="Gene3D" id="2.40.440.10">
    <property type="entry name" value="L,D-transpeptidase catalytic domain-like"/>
    <property type="match status" value="1"/>
</dbReference>
<keyword evidence="6 9" id="KW-0133">Cell shape</keyword>
<dbReference type="RefSeq" id="WP_027513977.1">
    <property type="nucleotide sequence ID" value="NZ_CP104144.1"/>
</dbReference>
<reference evidence="12 14" key="2">
    <citation type="submission" date="2017-12" db="EMBL/GenBank/DDBJ databases">
        <title>Genome sequence of Rhizobium sullae HCNT1 isolated from Sulla coronaria nodules and featuring peculiar denitrification phenotypes.</title>
        <authorList>
            <person name="De Diego-Diaz B."/>
            <person name="Treu L."/>
            <person name="Campanaro S."/>
            <person name="Da Silva Duarte V."/>
            <person name="Basaglia M."/>
            <person name="Favaro L."/>
            <person name="Casella S."/>
            <person name="Squartini A."/>
        </authorList>
    </citation>
    <scope>NUCLEOTIDE SEQUENCE [LARGE SCALE GENOMIC DNA]</scope>
    <source>
        <strain evidence="12 14">HCNT1</strain>
    </source>
</reference>
<evidence type="ECO:0000256" key="2">
    <source>
        <dbReference type="ARBA" id="ARBA00005992"/>
    </source>
</evidence>